<protein>
    <submittedName>
        <fullName evidence="3">Ankyrin domain protein</fullName>
    </submittedName>
</protein>
<keyword evidence="2" id="KW-0040">ANK repeat</keyword>
<dbReference type="EnsemblPlants" id="AES61597">
    <property type="protein sequence ID" value="AES61597"/>
    <property type="gene ID" value="MTR_1g086410"/>
</dbReference>
<gene>
    <name evidence="3" type="ordered locus">MTR_1g086410</name>
</gene>
<sequence length="55" mass="6021">MLSAWPIPTPNFNNAQGRTTLHMATTNGHIDFVKYLIDTGVDLNSANEGNITPLH</sequence>
<name>G7ICS6_MEDTR</name>
<dbReference type="InterPro" id="IPR036770">
    <property type="entry name" value="Ankyrin_rpt-contain_sf"/>
</dbReference>
<dbReference type="PROSITE" id="PS50297">
    <property type="entry name" value="ANK_REP_REGION"/>
    <property type="match status" value="1"/>
</dbReference>
<dbReference type="HOGENOM" id="CLU_3035333_0_0_1"/>
<dbReference type="GO" id="GO:0005886">
    <property type="term" value="C:plasma membrane"/>
    <property type="evidence" value="ECO:0007669"/>
    <property type="project" value="UniProtKB-SubCell"/>
</dbReference>
<dbReference type="Gene3D" id="1.25.40.20">
    <property type="entry name" value="Ankyrin repeat-containing domain"/>
    <property type="match status" value="1"/>
</dbReference>
<feature type="repeat" description="ANK" evidence="2">
    <location>
        <begin position="16"/>
        <end position="48"/>
    </location>
</feature>
<accession>G7ICS6</accession>
<reference evidence="3 5" key="1">
    <citation type="journal article" date="2011" name="Nature">
        <title>The Medicago genome provides insight into the evolution of rhizobial symbioses.</title>
        <authorList>
            <person name="Young N.D."/>
            <person name="Debelle F."/>
            <person name="Oldroyd G.E."/>
            <person name="Geurts R."/>
            <person name="Cannon S.B."/>
            <person name="Udvardi M.K."/>
            <person name="Benedito V.A."/>
            <person name="Mayer K.F."/>
            <person name="Gouzy J."/>
            <person name="Schoof H."/>
            <person name="Van de Peer Y."/>
            <person name="Proost S."/>
            <person name="Cook D.R."/>
            <person name="Meyers B.C."/>
            <person name="Spannagl M."/>
            <person name="Cheung F."/>
            <person name="De Mita S."/>
            <person name="Krishnakumar V."/>
            <person name="Gundlach H."/>
            <person name="Zhou S."/>
            <person name="Mudge J."/>
            <person name="Bharti A.K."/>
            <person name="Murray J.D."/>
            <person name="Naoumkina M.A."/>
            <person name="Rosen B."/>
            <person name="Silverstein K.A."/>
            <person name="Tang H."/>
            <person name="Rombauts S."/>
            <person name="Zhao P.X."/>
            <person name="Zhou P."/>
            <person name="Barbe V."/>
            <person name="Bardou P."/>
            <person name="Bechner M."/>
            <person name="Bellec A."/>
            <person name="Berger A."/>
            <person name="Berges H."/>
            <person name="Bidwell S."/>
            <person name="Bisseling T."/>
            <person name="Choisne N."/>
            <person name="Couloux A."/>
            <person name="Denny R."/>
            <person name="Deshpande S."/>
            <person name="Dai X."/>
            <person name="Doyle J.J."/>
            <person name="Dudez A.M."/>
            <person name="Farmer A.D."/>
            <person name="Fouteau S."/>
            <person name="Franken C."/>
            <person name="Gibelin C."/>
            <person name="Gish J."/>
            <person name="Goldstein S."/>
            <person name="Gonzalez A.J."/>
            <person name="Green P.J."/>
            <person name="Hallab A."/>
            <person name="Hartog M."/>
            <person name="Hua A."/>
            <person name="Humphray S.J."/>
            <person name="Jeong D.H."/>
            <person name="Jing Y."/>
            <person name="Jocker A."/>
            <person name="Kenton S.M."/>
            <person name="Kim D.J."/>
            <person name="Klee K."/>
            <person name="Lai H."/>
            <person name="Lang C."/>
            <person name="Lin S."/>
            <person name="Macmil S.L."/>
            <person name="Magdelenat G."/>
            <person name="Matthews L."/>
            <person name="McCorrison J."/>
            <person name="Monaghan E.L."/>
            <person name="Mun J.H."/>
            <person name="Najar F.Z."/>
            <person name="Nicholson C."/>
            <person name="Noirot C."/>
            <person name="O'Bleness M."/>
            <person name="Paule C.R."/>
            <person name="Poulain J."/>
            <person name="Prion F."/>
            <person name="Qin B."/>
            <person name="Qu C."/>
            <person name="Retzel E.F."/>
            <person name="Riddle C."/>
            <person name="Sallet E."/>
            <person name="Samain S."/>
            <person name="Samson N."/>
            <person name="Sanders I."/>
            <person name="Saurat O."/>
            <person name="Scarpelli C."/>
            <person name="Schiex T."/>
            <person name="Segurens B."/>
            <person name="Severin A.J."/>
            <person name="Sherrier D.J."/>
            <person name="Shi R."/>
            <person name="Sims S."/>
            <person name="Singer S.R."/>
            <person name="Sinharoy S."/>
            <person name="Sterck L."/>
            <person name="Viollet A."/>
            <person name="Wang B.B."/>
            <person name="Wang K."/>
            <person name="Wang M."/>
            <person name="Wang X."/>
            <person name="Warfsmann J."/>
            <person name="Weissenbach J."/>
            <person name="White D.D."/>
            <person name="White J.D."/>
            <person name="Wiley G.B."/>
            <person name="Wincker P."/>
            <person name="Xing Y."/>
            <person name="Yang L."/>
            <person name="Yao Z."/>
            <person name="Ying F."/>
            <person name="Zhai J."/>
            <person name="Zhou L."/>
            <person name="Zuber A."/>
            <person name="Denarie J."/>
            <person name="Dixon R.A."/>
            <person name="May G.D."/>
            <person name="Schwartz D.C."/>
            <person name="Rogers J."/>
            <person name="Quetier F."/>
            <person name="Town C.D."/>
            <person name="Roe B.A."/>
        </authorList>
    </citation>
    <scope>NUCLEOTIDE SEQUENCE [LARGE SCALE GENOMIC DNA]</scope>
    <source>
        <strain evidence="3">A17</strain>
        <strain evidence="4 5">cv. Jemalong A17</strain>
    </source>
</reference>
<dbReference type="PaxDb" id="3880-AES61597"/>
<dbReference type="Pfam" id="PF12796">
    <property type="entry name" value="Ank_2"/>
    <property type="match status" value="1"/>
</dbReference>
<evidence type="ECO:0000313" key="5">
    <source>
        <dbReference type="Proteomes" id="UP000002051"/>
    </source>
</evidence>
<organism evidence="3 5">
    <name type="scientific">Medicago truncatula</name>
    <name type="common">Barrel medic</name>
    <name type="synonym">Medicago tribuloides</name>
    <dbReference type="NCBI Taxonomy" id="3880"/>
    <lineage>
        <taxon>Eukaryota</taxon>
        <taxon>Viridiplantae</taxon>
        <taxon>Streptophyta</taxon>
        <taxon>Embryophyta</taxon>
        <taxon>Tracheophyta</taxon>
        <taxon>Spermatophyta</taxon>
        <taxon>Magnoliopsida</taxon>
        <taxon>eudicotyledons</taxon>
        <taxon>Gunneridae</taxon>
        <taxon>Pentapetalae</taxon>
        <taxon>rosids</taxon>
        <taxon>fabids</taxon>
        <taxon>Fabales</taxon>
        <taxon>Fabaceae</taxon>
        <taxon>Papilionoideae</taxon>
        <taxon>50 kb inversion clade</taxon>
        <taxon>NPAAA clade</taxon>
        <taxon>Hologalegina</taxon>
        <taxon>IRL clade</taxon>
        <taxon>Trifolieae</taxon>
        <taxon>Medicago</taxon>
    </lineage>
</organism>
<dbReference type="SMART" id="SM00248">
    <property type="entry name" value="ANK"/>
    <property type="match status" value="1"/>
</dbReference>
<keyword evidence="5" id="KW-1185">Reference proteome</keyword>
<dbReference type="AlphaFoldDB" id="G7ICS6"/>
<evidence type="ECO:0000256" key="1">
    <source>
        <dbReference type="ARBA" id="ARBA00004413"/>
    </source>
</evidence>
<reference evidence="4" key="3">
    <citation type="submission" date="2015-04" db="UniProtKB">
        <authorList>
            <consortium name="EnsemblPlants"/>
        </authorList>
    </citation>
    <scope>IDENTIFICATION</scope>
    <source>
        <strain evidence="4">cv. Jemalong A17</strain>
    </source>
</reference>
<reference evidence="3 5" key="2">
    <citation type="journal article" date="2014" name="BMC Genomics">
        <title>An improved genome release (version Mt4.0) for the model legume Medicago truncatula.</title>
        <authorList>
            <person name="Tang H."/>
            <person name="Krishnakumar V."/>
            <person name="Bidwell S."/>
            <person name="Rosen B."/>
            <person name="Chan A."/>
            <person name="Zhou S."/>
            <person name="Gentzbittel L."/>
            <person name="Childs K.L."/>
            <person name="Yandell M."/>
            <person name="Gundlach H."/>
            <person name="Mayer K.F."/>
            <person name="Schwartz D.C."/>
            <person name="Town C.D."/>
        </authorList>
    </citation>
    <scope>GENOME REANNOTATION</scope>
    <source>
        <strain evidence="4 5">cv. Jemalong A17</strain>
    </source>
</reference>
<evidence type="ECO:0000313" key="4">
    <source>
        <dbReference type="EnsemblPlants" id="AES61597"/>
    </source>
</evidence>
<comment type="subcellular location">
    <subcellularLocation>
        <location evidence="1">Cell membrane</location>
        <topology evidence="1">Peripheral membrane protein</topology>
        <orientation evidence="1">Cytoplasmic side</orientation>
    </subcellularLocation>
</comment>
<dbReference type="PROSITE" id="PS50088">
    <property type="entry name" value="ANK_REPEAT"/>
    <property type="match status" value="1"/>
</dbReference>
<dbReference type="InterPro" id="IPR002110">
    <property type="entry name" value="Ankyrin_rpt"/>
</dbReference>
<dbReference type="EMBL" id="CM001217">
    <property type="protein sequence ID" value="AES61597.1"/>
    <property type="molecule type" value="Genomic_DNA"/>
</dbReference>
<proteinExistence type="predicted"/>
<evidence type="ECO:0000256" key="2">
    <source>
        <dbReference type="PROSITE-ProRule" id="PRU00023"/>
    </source>
</evidence>
<dbReference type="SUPFAM" id="SSF48403">
    <property type="entry name" value="Ankyrin repeat"/>
    <property type="match status" value="1"/>
</dbReference>
<evidence type="ECO:0000313" key="3">
    <source>
        <dbReference type="EMBL" id="AES61597.1"/>
    </source>
</evidence>
<dbReference type="Proteomes" id="UP000002051">
    <property type="component" value="Unassembled WGS sequence"/>
</dbReference>